<dbReference type="KEGG" id="php:PhaeoP97_01811"/>
<dbReference type="EMBL" id="CP016364">
    <property type="protein sequence ID" value="APG47224.1"/>
    <property type="molecule type" value="Genomic_DNA"/>
</dbReference>
<gene>
    <name evidence="1" type="ORF">PhaeoP97_01811</name>
</gene>
<sequence>MQNGGERPGDTKHGRGPKTRILTAVMAVMGGMPECYVIDDEMTVVSKYELLATVTEGRWIAIQS</sequence>
<dbReference type="STRING" id="1844006.PhaeoP97_01811"/>
<evidence type="ECO:0000313" key="1">
    <source>
        <dbReference type="EMBL" id="APG47224.1"/>
    </source>
</evidence>
<dbReference type="AlphaFoldDB" id="A0A1L3I503"/>
<accession>A0A1L3I503</accession>
<proteinExistence type="predicted"/>
<dbReference type="Proteomes" id="UP000183859">
    <property type="component" value="Chromosome"/>
</dbReference>
<evidence type="ECO:0000313" key="2">
    <source>
        <dbReference type="Proteomes" id="UP000183859"/>
    </source>
</evidence>
<protein>
    <submittedName>
        <fullName evidence="1">Uncharacterized protein</fullName>
    </submittedName>
</protein>
<keyword evidence="2" id="KW-1185">Reference proteome</keyword>
<reference evidence="2" key="1">
    <citation type="submission" date="2016-07" db="EMBL/GenBank/DDBJ databases">
        <title>Phaeobacter portensis sp. nov., a tropodithietic acid producing bacterium isolated from a German harbor.</title>
        <authorList>
            <person name="Freese H.M."/>
            <person name="Bunk B."/>
            <person name="Breider S."/>
            <person name="Brinkhoff T."/>
        </authorList>
    </citation>
    <scope>NUCLEOTIDE SEQUENCE [LARGE SCALE GENOMIC DNA]</scope>
    <source>
        <strain evidence="2">P97</strain>
    </source>
</reference>
<name>A0A1L3I503_9RHOB</name>
<organism evidence="1 2">
    <name type="scientific">Phaeobacter porticola</name>
    <dbReference type="NCBI Taxonomy" id="1844006"/>
    <lineage>
        <taxon>Bacteria</taxon>
        <taxon>Pseudomonadati</taxon>
        <taxon>Pseudomonadota</taxon>
        <taxon>Alphaproteobacteria</taxon>
        <taxon>Rhodobacterales</taxon>
        <taxon>Roseobacteraceae</taxon>
        <taxon>Phaeobacter</taxon>
    </lineage>
</organism>